<evidence type="ECO:0000313" key="2">
    <source>
        <dbReference type="Proteomes" id="UP001160519"/>
    </source>
</evidence>
<organism evidence="1 2">
    <name type="scientific">Candidatus Methylobacter titanis</name>
    <dbReference type="NCBI Taxonomy" id="3053457"/>
    <lineage>
        <taxon>Bacteria</taxon>
        <taxon>Pseudomonadati</taxon>
        <taxon>Pseudomonadota</taxon>
        <taxon>Gammaproteobacteria</taxon>
        <taxon>Methylococcales</taxon>
        <taxon>Methylococcaceae</taxon>
        <taxon>Methylobacter</taxon>
    </lineage>
</organism>
<dbReference type="EMBL" id="JAQSDF010000007">
    <property type="protein sequence ID" value="MDI1230359.1"/>
    <property type="molecule type" value="Genomic_DNA"/>
</dbReference>
<dbReference type="AlphaFoldDB" id="A0AA43Q5Z5"/>
<reference evidence="1" key="1">
    <citation type="submission" date="2023-01" db="EMBL/GenBank/DDBJ databases">
        <title>Biogeochemical cycle of methane in antarctic sediments.</title>
        <authorList>
            <person name="Roldan D.M."/>
            <person name="Menes R.J."/>
        </authorList>
    </citation>
    <scope>NUCLEOTIDE SEQUENCE [LARGE SCALE GENOMIC DNA]</scope>
    <source>
        <strain evidence="1">K-2018 MAG008</strain>
    </source>
</reference>
<evidence type="ECO:0000313" key="1">
    <source>
        <dbReference type="EMBL" id="MDI1230359.1"/>
    </source>
</evidence>
<proteinExistence type="predicted"/>
<comment type="caution">
    <text evidence="1">The sequence shown here is derived from an EMBL/GenBank/DDBJ whole genome shotgun (WGS) entry which is preliminary data.</text>
</comment>
<accession>A0AA43Q5Z5</accession>
<name>A0AA43Q5Z5_9GAMM</name>
<protein>
    <submittedName>
        <fullName evidence="1">Uncharacterized protein</fullName>
    </submittedName>
</protein>
<gene>
    <name evidence="1" type="ORF">PSU93_04320</name>
</gene>
<dbReference type="Proteomes" id="UP001160519">
    <property type="component" value="Unassembled WGS sequence"/>
</dbReference>
<keyword evidence="2" id="KW-1185">Reference proteome</keyword>
<sequence length="58" mass="6000">MAVTIAMAMAIDIAAMAIVNEGIIKPTPQLPAAELLMHPSKIDRHKKTGGPFGESAGS</sequence>